<dbReference type="GO" id="GO:0004497">
    <property type="term" value="F:monooxygenase activity"/>
    <property type="evidence" value="ECO:0007669"/>
    <property type="project" value="UniProtKB-KW"/>
</dbReference>
<evidence type="ECO:0000313" key="2">
    <source>
        <dbReference type="EMBL" id="VWP00029.1"/>
    </source>
</evidence>
<sequence length="96" mass="10623">MPAPSDFALGDFSVDEHRPIKVVVIAFPCRFPQKIPNVQLTVYEKNAGVGGTWYTARYPGIACDSPSHSYQYSFEDKVSIPATLHKPMPNLTLSIP</sequence>
<dbReference type="AlphaFoldDB" id="A0A5K1K4N6"/>
<dbReference type="Pfam" id="PF13450">
    <property type="entry name" value="NAD_binding_8"/>
    <property type="match status" value="1"/>
</dbReference>
<protein>
    <submittedName>
        <fullName evidence="2">FAD-binding monooxygenase BOA2 )</fullName>
        <ecNumber evidence="2">1.14.13.-</ecNumber>
    </submittedName>
</protein>
<reference evidence="2" key="1">
    <citation type="submission" date="2019-10" db="EMBL/GenBank/DDBJ databases">
        <authorList>
            <person name="Nor Muhammad N."/>
        </authorList>
    </citation>
    <scope>NUCLEOTIDE SEQUENCE</scope>
</reference>
<gene>
    <name evidence="2" type="primary">B1GVX4</name>
</gene>
<dbReference type="EMBL" id="LR728099">
    <property type="protein sequence ID" value="VWP00029.1"/>
    <property type="molecule type" value="Genomic_DNA"/>
</dbReference>
<dbReference type="EC" id="1.14.13.-" evidence="2"/>
<dbReference type="PANTHER" id="PTHR42877:SF7">
    <property type="entry name" value="FLAVIN-BINDING MONOOXYGENASE-RELATED"/>
    <property type="match status" value="1"/>
</dbReference>
<dbReference type="Gene3D" id="3.50.50.60">
    <property type="entry name" value="FAD/NAD(P)-binding domain"/>
    <property type="match status" value="1"/>
</dbReference>
<organism evidence="2">
    <name type="scientific">Ganoderma boninense</name>
    <dbReference type="NCBI Taxonomy" id="34458"/>
    <lineage>
        <taxon>Eukaryota</taxon>
        <taxon>Fungi</taxon>
        <taxon>Dikarya</taxon>
        <taxon>Basidiomycota</taxon>
        <taxon>Agaricomycotina</taxon>
        <taxon>Agaricomycetes</taxon>
        <taxon>Polyporales</taxon>
        <taxon>Polyporaceae</taxon>
        <taxon>Ganoderma</taxon>
    </lineage>
</organism>
<evidence type="ECO:0000256" key="1">
    <source>
        <dbReference type="ARBA" id="ARBA00010139"/>
    </source>
</evidence>
<dbReference type="InterPro" id="IPR051209">
    <property type="entry name" value="FAD-bind_Monooxygenase_sf"/>
</dbReference>
<dbReference type="SUPFAM" id="SSF51905">
    <property type="entry name" value="FAD/NAD(P)-binding domain"/>
    <property type="match status" value="1"/>
</dbReference>
<keyword evidence="2" id="KW-0560">Oxidoreductase</keyword>
<proteinExistence type="inferred from homology"/>
<name>A0A5K1K4N6_9APHY</name>
<keyword evidence="2" id="KW-0503">Monooxygenase</keyword>
<dbReference type="PANTHER" id="PTHR42877">
    <property type="entry name" value="L-ORNITHINE N(5)-MONOOXYGENASE-RELATED"/>
    <property type="match status" value="1"/>
</dbReference>
<comment type="similarity">
    <text evidence="1">Belongs to the FAD-binding monooxygenase family.</text>
</comment>
<dbReference type="InterPro" id="IPR036188">
    <property type="entry name" value="FAD/NAD-bd_sf"/>
</dbReference>
<accession>A0A5K1K4N6</accession>